<name>A0A2I0LBZ4_PUNGR</name>
<proteinExistence type="predicted"/>
<feature type="region of interest" description="Disordered" evidence="1">
    <location>
        <begin position="1"/>
        <end position="45"/>
    </location>
</feature>
<dbReference type="Proteomes" id="UP000233551">
    <property type="component" value="Unassembled WGS sequence"/>
</dbReference>
<dbReference type="AlphaFoldDB" id="A0A2I0LBZ4"/>
<feature type="region of interest" description="Disordered" evidence="1">
    <location>
        <begin position="79"/>
        <end position="104"/>
    </location>
</feature>
<evidence type="ECO:0000313" key="3">
    <source>
        <dbReference type="Proteomes" id="UP000233551"/>
    </source>
</evidence>
<gene>
    <name evidence="2" type="ORF">CRG98_001366</name>
</gene>
<organism evidence="2 3">
    <name type="scientific">Punica granatum</name>
    <name type="common">Pomegranate</name>
    <dbReference type="NCBI Taxonomy" id="22663"/>
    <lineage>
        <taxon>Eukaryota</taxon>
        <taxon>Viridiplantae</taxon>
        <taxon>Streptophyta</taxon>
        <taxon>Embryophyta</taxon>
        <taxon>Tracheophyta</taxon>
        <taxon>Spermatophyta</taxon>
        <taxon>Magnoliopsida</taxon>
        <taxon>eudicotyledons</taxon>
        <taxon>Gunneridae</taxon>
        <taxon>Pentapetalae</taxon>
        <taxon>rosids</taxon>
        <taxon>malvids</taxon>
        <taxon>Myrtales</taxon>
        <taxon>Lythraceae</taxon>
        <taxon>Punica</taxon>
    </lineage>
</organism>
<keyword evidence="3" id="KW-1185">Reference proteome</keyword>
<accession>A0A2I0LBZ4</accession>
<protein>
    <submittedName>
        <fullName evidence="2">Uncharacterized protein</fullName>
    </submittedName>
</protein>
<dbReference type="EMBL" id="PGOL01000058">
    <property type="protein sequence ID" value="PKI78195.1"/>
    <property type="molecule type" value="Genomic_DNA"/>
</dbReference>
<comment type="caution">
    <text evidence="2">The sequence shown here is derived from an EMBL/GenBank/DDBJ whole genome shotgun (WGS) entry which is preliminary data.</text>
</comment>
<evidence type="ECO:0000313" key="2">
    <source>
        <dbReference type="EMBL" id="PKI78195.1"/>
    </source>
</evidence>
<feature type="compositionally biased region" description="Basic and acidic residues" evidence="1">
    <location>
        <begin position="24"/>
        <end position="45"/>
    </location>
</feature>
<reference evidence="2 3" key="1">
    <citation type="submission" date="2017-11" db="EMBL/GenBank/DDBJ databases">
        <title>De-novo sequencing of pomegranate (Punica granatum L.) genome.</title>
        <authorList>
            <person name="Akparov Z."/>
            <person name="Amiraslanov A."/>
            <person name="Hajiyeva S."/>
            <person name="Abbasov M."/>
            <person name="Kaur K."/>
            <person name="Hamwieh A."/>
            <person name="Solovyev V."/>
            <person name="Salamov A."/>
            <person name="Braich B."/>
            <person name="Kosarev P."/>
            <person name="Mahmoud A."/>
            <person name="Hajiyev E."/>
            <person name="Babayeva S."/>
            <person name="Izzatullayeva V."/>
            <person name="Mammadov A."/>
            <person name="Mammadov A."/>
            <person name="Sharifova S."/>
            <person name="Ojaghi J."/>
            <person name="Eynullazada K."/>
            <person name="Bayramov B."/>
            <person name="Abdulazimova A."/>
            <person name="Shahmuradov I."/>
        </authorList>
    </citation>
    <scope>NUCLEOTIDE SEQUENCE [LARGE SCALE GENOMIC DNA]</scope>
    <source>
        <strain evidence="3">cv. AG2017</strain>
        <tissue evidence="2">Leaf</tissue>
    </source>
</reference>
<sequence>MGEMVMRATVKGRKPQPKVMRAPRGRERAREGRISCERGRKRETRERKGGVMIVVELSCNRAREEEEERDPWTFPRAATVGARCSGNPKKKRKEAGVSVPGNGHWRGFCPRSEHVEAELIAGQSWLPIADLWGSQSCRVKEEEEKNT</sequence>
<evidence type="ECO:0000256" key="1">
    <source>
        <dbReference type="SAM" id="MobiDB-lite"/>
    </source>
</evidence>